<evidence type="ECO:0000256" key="4">
    <source>
        <dbReference type="ARBA" id="ARBA00010617"/>
    </source>
</evidence>
<dbReference type="Gene3D" id="1.10.630.10">
    <property type="entry name" value="Cytochrome P450"/>
    <property type="match status" value="1"/>
</dbReference>
<name>K5W3S7_PHACS</name>
<dbReference type="PROSITE" id="PS00086">
    <property type="entry name" value="CYTOCHROME_P450"/>
    <property type="match status" value="1"/>
</dbReference>
<evidence type="ECO:0000256" key="7">
    <source>
        <dbReference type="ARBA" id="ARBA00022723"/>
    </source>
</evidence>
<evidence type="ECO:0000256" key="11">
    <source>
        <dbReference type="ARBA" id="ARBA00023033"/>
    </source>
</evidence>
<keyword evidence="11 14" id="KW-0503">Monooxygenase</keyword>
<keyword evidence="16" id="KW-1185">Reference proteome</keyword>
<dbReference type="PANTHER" id="PTHR46300:SF7">
    <property type="entry name" value="P450, PUTATIVE (EUROFUNG)-RELATED"/>
    <property type="match status" value="1"/>
</dbReference>
<sequence>MAAVDLLEKRSSFYSDRQHLVVVHDFVGGDRAFAFLGYGDDWREHRRIFHQHYHGQVVENYHPRMAKEARKLTIRLLTTHDFMQSLRVFAGAIILGITFGMEIQDHNNLYVLLAEKAINRLLVAATPGSYMVDSIPLMRYIPSWAPGGQFKHEAADLNEHLTLMFEQPIEFVKKALLQGIAEPCVAATLLGNMDDKEDLEKSKRERVIQNVTGVAYLGGADSTASALGTFILAMVMNPAVQSTAQEQIDRVVGSACLPDFTYRDSLPYVAAIMYEVLRWRPVAPLGIAHRVMVDDEYNGYHIPAGAAVVSNAWAILHDPARFPSPDTFDPTRWLTPDGQLSKTTLDATNMAVFGFGRRICPGNDFAMASIWIAMVHILAIYNIEKPVDDAGKVVEPSGEYTSGFVVHPVPFGAVFKPRSEAGRSLIESLIDD</sequence>
<evidence type="ECO:0000256" key="1">
    <source>
        <dbReference type="ARBA" id="ARBA00001971"/>
    </source>
</evidence>
<keyword evidence="9 14" id="KW-0560">Oxidoreductase</keyword>
<dbReference type="HOGENOM" id="CLU_001570_2_0_1"/>
<dbReference type="InterPro" id="IPR001128">
    <property type="entry name" value="Cyt_P450"/>
</dbReference>
<dbReference type="InParanoid" id="K5W3S7"/>
<dbReference type="Pfam" id="PF00067">
    <property type="entry name" value="p450"/>
    <property type="match status" value="1"/>
</dbReference>
<dbReference type="RefSeq" id="XP_007393842.1">
    <property type="nucleotide sequence ID" value="XM_007393780.1"/>
</dbReference>
<evidence type="ECO:0000256" key="10">
    <source>
        <dbReference type="ARBA" id="ARBA00023004"/>
    </source>
</evidence>
<keyword evidence="6" id="KW-0812">Transmembrane</keyword>
<evidence type="ECO:0000256" key="3">
    <source>
        <dbReference type="ARBA" id="ARBA00005179"/>
    </source>
</evidence>
<dbReference type="GO" id="GO:0020037">
    <property type="term" value="F:heme binding"/>
    <property type="evidence" value="ECO:0007669"/>
    <property type="project" value="InterPro"/>
</dbReference>
<proteinExistence type="inferred from homology"/>
<dbReference type="PRINTS" id="PR00385">
    <property type="entry name" value="P450"/>
</dbReference>
<protein>
    <recommendedName>
        <fullName evidence="17">Cytochrome P450</fullName>
    </recommendedName>
</protein>
<organism evidence="15 16">
    <name type="scientific">Phanerochaete carnosa (strain HHB-10118-sp)</name>
    <name type="common">White-rot fungus</name>
    <name type="synonym">Peniophora carnosa</name>
    <dbReference type="NCBI Taxonomy" id="650164"/>
    <lineage>
        <taxon>Eukaryota</taxon>
        <taxon>Fungi</taxon>
        <taxon>Dikarya</taxon>
        <taxon>Basidiomycota</taxon>
        <taxon>Agaricomycotina</taxon>
        <taxon>Agaricomycetes</taxon>
        <taxon>Polyporales</taxon>
        <taxon>Phanerochaetaceae</taxon>
        <taxon>Phanerochaete</taxon>
    </lineage>
</organism>
<dbReference type="OrthoDB" id="2789670at2759"/>
<evidence type="ECO:0000256" key="5">
    <source>
        <dbReference type="ARBA" id="ARBA00022617"/>
    </source>
</evidence>
<dbReference type="PANTHER" id="PTHR46300">
    <property type="entry name" value="P450, PUTATIVE (EUROFUNG)-RELATED-RELATED"/>
    <property type="match status" value="1"/>
</dbReference>
<dbReference type="InterPro" id="IPR017972">
    <property type="entry name" value="Cyt_P450_CS"/>
</dbReference>
<dbReference type="SUPFAM" id="SSF48264">
    <property type="entry name" value="Cytochrome P450"/>
    <property type="match status" value="1"/>
</dbReference>
<evidence type="ECO:0000313" key="16">
    <source>
        <dbReference type="Proteomes" id="UP000008370"/>
    </source>
</evidence>
<dbReference type="InterPro" id="IPR002401">
    <property type="entry name" value="Cyt_P450_E_grp-I"/>
</dbReference>
<keyword evidence="7 13" id="KW-0479">Metal-binding</keyword>
<comment type="pathway">
    <text evidence="3">Secondary metabolite biosynthesis.</text>
</comment>
<keyword evidence="5 13" id="KW-0349">Heme</keyword>
<evidence type="ECO:0000313" key="15">
    <source>
        <dbReference type="EMBL" id="EKM58533.1"/>
    </source>
</evidence>
<keyword evidence="8" id="KW-1133">Transmembrane helix</keyword>
<dbReference type="GeneID" id="18915623"/>
<accession>K5W3S7</accession>
<dbReference type="CDD" id="cd11065">
    <property type="entry name" value="CYP64-like"/>
    <property type="match status" value="1"/>
</dbReference>
<evidence type="ECO:0000256" key="8">
    <source>
        <dbReference type="ARBA" id="ARBA00022989"/>
    </source>
</evidence>
<evidence type="ECO:0000256" key="6">
    <source>
        <dbReference type="ARBA" id="ARBA00022692"/>
    </source>
</evidence>
<dbReference type="InterPro" id="IPR036396">
    <property type="entry name" value="Cyt_P450_sf"/>
</dbReference>
<gene>
    <name evidence="15" type="ORF">PHACADRAFT_252949</name>
</gene>
<dbReference type="GO" id="GO:0016020">
    <property type="term" value="C:membrane"/>
    <property type="evidence" value="ECO:0007669"/>
    <property type="project" value="UniProtKB-SubCell"/>
</dbReference>
<reference evidence="15 16" key="1">
    <citation type="journal article" date="2012" name="BMC Genomics">
        <title>Comparative genomics of the white-rot fungi, Phanerochaete carnosa and P. chrysosporium, to elucidate the genetic basis of the distinct wood types they colonize.</title>
        <authorList>
            <person name="Suzuki H."/>
            <person name="MacDonald J."/>
            <person name="Syed K."/>
            <person name="Salamov A."/>
            <person name="Hori C."/>
            <person name="Aerts A."/>
            <person name="Henrissat B."/>
            <person name="Wiebenga A."/>
            <person name="vanKuyk P.A."/>
            <person name="Barry K."/>
            <person name="Lindquist E."/>
            <person name="LaButti K."/>
            <person name="Lapidus A."/>
            <person name="Lucas S."/>
            <person name="Coutinho P."/>
            <person name="Gong Y."/>
            <person name="Samejima M."/>
            <person name="Mahadevan R."/>
            <person name="Abou-Zaid M."/>
            <person name="de Vries R.P."/>
            <person name="Igarashi K."/>
            <person name="Yadav J.S."/>
            <person name="Grigoriev I.V."/>
            <person name="Master E.R."/>
        </authorList>
    </citation>
    <scope>NUCLEOTIDE SEQUENCE [LARGE SCALE GENOMIC DNA]</scope>
    <source>
        <strain evidence="15 16">HHB-10118-sp</strain>
    </source>
</reference>
<evidence type="ECO:0000256" key="9">
    <source>
        <dbReference type="ARBA" id="ARBA00023002"/>
    </source>
</evidence>
<dbReference type="AlphaFoldDB" id="K5W3S7"/>
<evidence type="ECO:0008006" key="17">
    <source>
        <dbReference type="Google" id="ProtNLM"/>
    </source>
</evidence>
<evidence type="ECO:0000256" key="12">
    <source>
        <dbReference type="ARBA" id="ARBA00023136"/>
    </source>
</evidence>
<keyword evidence="12" id="KW-0472">Membrane</keyword>
<feature type="binding site" description="axial binding residue" evidence="13">
    <location>
        <position position="360"/>
    </location>
    <ligand>
        <name>heme</name>
        <dbReference type="ChEBI" id="CHEBI:30413"/>
    </ligand>
    <ligandPart>
        <name>Fe</name>
        <dbReference type="ChEBI" id="CHEBI:18248"/>
    </ligandPart>
</feature>
<dbReference type="KEGG" id="pco:PHACADRAFT_252949"/>
<dbReference type="GO" id="GO:0005506">
    <property type="term" value="F:iron ion binding"/>
    <property type="evidence" value="ECO:0007669"/>
    <property type="project" value="InterPro"/>
</dbReference>
<evidence type="ECO:0000256" key="13">
    <source>
        <dbReference type="PIRSR" id="PIRSR602401-1"/>
    </source>
</evidence>
<keyword evidence="10 13" id="KW-0408">Iron</keyword>
<evidence type="ECO:0000256" key="14">
    <source>
        <dbReference type="RuleBase" id="RU000461"/>
    </source>
</evidence>
<dbReference type="GO" id="GO:0004497">
    <property type="term" value="F:monooxygenase activity"/>
    <property type="evidence" value="ECO:0007669"/>
    <property type="project" value="UniProtKB-KW"/>
</dbReference>
<dbReference type="InterPro" id="IPR050364">
    <property type="entry name" value="Cytochrome_P450_fung"/>
</dbReference>
<dbReference type="Proteomes" id="UP000008370">
    <property type="component" value="Unassembled WGS sequence"/>
</dbReference>
<dbReference type="GO" id="GO:0016705">
    <property type="term" value="F:oxidoreductase activity, acting on paired donors, with incorporation or reduction of molecular oxygen"/>
    <property type="evidence" value="ECO:0007669"/>
    <property type="project" value="InterPro"/>
</dbReference>
<evidence type="ECO:0000256" key="2">
    <source>
        <dbReference type="ARBA" id="ARBA00004167"/>
    </source>
</evidence>
<dbReference type="PRINTS" id="PR00463">
    <property type="entry name" value="EP450I"/>
</dbReference>
<comment type="cofactor">
    <cofactor evidence="1 13">
        <name>heme</name>
        <dbReference type="ChEBI" id="CHEBI:30413"/>
    </cofactor>
</comment>
<comment type="subcellular location">
    <subcellularLocation>
        <location evidence="2">Membrane</location>
        <topology evidence="2">Single-pass membrane protein</topology>
    </subcellularLocation>
</comment>
<dbReference type="EMBL" id="JH930470">
    <property type="protein sequence ID" value="EKM58533.1"/>
    <property type="molecule type" value="Genomic_DNA"/>
</dbReference>
<comment type="similarity">
    <text evidence="4 14">Belongs to the cytochrome P450 family.</text>
</comment>